<dbReference type="Proteomes" id="UP000327011">
    <property type="component" value="Unassembled WGS sequence"/>
</dbReference>
<dbReference type="InterPro" id="IPR036388">
    <property type="entry name" value="WH-like_DNA-bd_sf"/>
</dbReference>
<dbReference type="GO" id="GO:0003700">
    <property type="term" value="F:DNA-binding transcription factor activity"/>
    <property type="evidence" value="ECO:0007669"/>
    <property type="project" value="InterPro"/>
</dbReference>
<dbReference type="PANTHER" id="PTHR38445:SF7">
    <property type="entry name" value="GNTR-FAMILY TRANSCRIPTIONAL REGULATOR"/>
    <property type="match status" value="1"/>
</dbReference>
<dbReference type="CDD" id="cd07377">
    <property type="entry name" value="WHTH_GntR"/>
    <property type="match status" value="1"/>
</dbReference>
<dbReference type="InterPro" id="IPR000524">
    <property type="entry name" value="Tscrpt_reg_HTH_GntR"/>
</dbReference>
<dbReference type="RefSeq" id="WP_150932950.1">
    <property type="nucleotide sequence ID" value="NZ_VYTZ01000003.1"/>
</dbReference>
<protein>
    <submittedName>
        <fullName evidence="5">GntR family transcriptional regulator</fullName>
    </submittedName>
</protein>
<name>A0A5J5K577_9ACTN</name>
<dbReference type="EMBL" id="VYTZ01000003">
    <property type="protein sequence ID" value="KAA9379761.1"/>
    <property type="molecule type" value="Genomic_DNA"/>
</dbReference>
<feature type="domain" description="HTH gntR-type" evidence="4">
    <location>
        <begin position="11"/>
        <end position="79"/>
    </location>
</feature>
<keyword evidence="3" id="KW-0804">Transcription</keyword>
<sequence>MLLTLDLNDPRPLHEQVSAAIKRAITTGDVTPGDRLPPARDLAAALGVNANTVLRSLRELRDEGLLEFRRGRGVSVLRRPDGRAALRTRVRDLLDEAAQYGVGPEDVLAIVKELMEESP</sequence>
<dbReference type="Gene3D" id="1.10.10.10">
    <property type="entry name" value="Winged helix-like DNA-binding domain superfamily/Winged helix DNA-binding domain"/>
    <property type="match status" value="1"/>
</dbReference>
<dbReference type="PANTHER" id="PTHR38445">
    <property type="entry name" value="HTH-TYPE TRANSCRIPTIONAL REPRESSOR YTRA"/>
    <property type="match status" value="1"/>
</dbReference>
<evidence type="ECO:0000313" key="5">
    <source>
        <dbReference type="EMBL" id="KAA9379761.1"/>
    </source>
</evidence>
<evidence type="ECO:0000256" key="2">
    <source>
        <dbReference type="ARBA" id="ARBA00023125"/>
    </source>
</evidence>
<keyword evidence="6" id="KW-1185">Reference proteome</keyword>
<keyword evidence="1" id="KW-0805">Transcription regulation</keyword>
<gene>
    <name evidence="5" type="ORF">F5972_08945</name>
</gene>
<organism evidence="5 6">
    <name type="scientific">Microbispora cellulosiformans</name>
    <dbReference type="NCBI Taxonomy" id="2614688"/>
    <lineage>
        <taxon>Bacteria</taxon>
        <taxon>Bacillati</taxon>
        <taxon>Actinomycetota</taxon>
        <taxon>Actinomycetes</taxon>
        <taxon>Streptosporangiales</taxon>
        <taxon>Streptosporangiaceae</taxon>
        <taxon>Microbispora</taxon>
    </lineage>
</organism>
<dbReference type="SMART" id="SM00345">
    <property type="entry name" value="HTH_GNTR"/>
    <property type="match status" value="1"/>
</dbReference>
<dbReference type="SUPFAM" id="SSF46785">
    <property type="entry name" value="Winged helix' DNA-binding domain"/>
    <property type="match status" value="1"/>
</dbReference>
<comment type="caution">
    <text evidence="5">The sequence shown here is derived from an EMBL/GenBank/DDBJ whole genome shotgun (WGS) entry which is preliminary data.</text>
</comment>
<keyword evidence="2" id="KW-0238">DNA-binding</keyword>
<evidence type="ECO:0000313" key="6">
    <source>
        <dbReference type="Proteomes" id="UP000327011"/>
    </source>
</evidence>
<evidence type="ECO:0000259" key="4">
    <source>
        <dbReference type="PROSITE" id="PS50949"/>
    </source>
</evidence>
<dbReference type="PROSITE" id="PS50949">
    <property type="entry name" value="HTH_GNTR"/>
    <property type="match status" value="1"/>
</dbReference>
<evidence type="ECO:0000256" key="1">
    <source>
        <dbReference type="ARBA" id="ARBA00023015"/>
    </source>
</evidence>
<dbReference type="Pfam" id="PF00392">
    <property type="entry name" value="GntR"/>
    <property type="match status" value="1"/>
</dbReference>
<dbReference type="GO" id="GO:0003677">
    <property type="term" value="F:DNA binding"/>
    <property type="evidence" value="ECO:0007669"/>
    <property type="project" value="UniProtKB-KW"/>
</dbReference>
<reference evidence="5 6" key="1">
    <citation type="submission" date="2019-09" db="EMBL/GenBank/DDBJ databases">
        <title>Screening of Novel Bioactive Compounds from Soil-Associated.</title>
        <authorList>
            <person name="Gong X."/>
        </authorList>
    </citation>
    <scope>NUCLEOTIDE SEQUENCE [LARGE SCALE GENOMIC DNA]</scope>
    <source>
        <strain evidence="5 6">Gxj-6</strain>
    </source>
</reference>
<dbReference type="AlphaFoldDB" id="A0A5J5K577"/>
<proteinExistence type="predicted"/>
<accession>A0A5J5K577</accession>
<dbReference type="InterPro" id="IPR036390">
    <property type="entry name" value="WH_DNA-bd_sf"/>
</dbReference>
<evidence type="ECO:0000256" key="3">
    <source>
        <dbReference type="ARBA" id="ARBA00023163"/>
    </source>
</evidence>